<evidence type="ECO:0000313" key="3">
    <source>
        <dbReference type="EMBL" id="ROR81068.1"/>
    </source>
</evidence>
<feature type="compositionally biased region" description="Basic and acidic residues" evidence="1">
    <location>
        <begin position="264"/>
        <end position="274"/>
    </location>
</feature>
<organism evidence="3 4">
    <name type="scientific">Plantibacter flavus</name>
    <dbReference type="NCBI Taxonomy" id="150123"/>
    <lineage>
        <taxon>Bacteria</taxon>
        <taxon>Bacillati</taxon>
        <taxon>Actinomycetota</taxon>
        <taxon>Actinomycetes</taxon>
        <taxon>Micrococcales</taxon>
        <taxon>Microbacteriaceae</taxon>
        <taxon>Plantibacter</taxon>
    </lineage>
</organism>
<dbReference type="RefSeq" id="WP_085510321.1">
    <property type="nucleotide sequence ID" value="NZ_FXAP01000001.1"/>
</dbReference>
<dbReference type="AlphaFoldDB" id="A0A3N2C0P7"/>
<keyword evidence="4" id="KW-1185">Reference proteome</keyword>
<feature type="compositionally biased region" description="Polar residues" evidence="1">
    <location>
        <begin position="178"/>
        <end position="189"/>
    </location>
</feature>
<feature type="region of interest" description="Disordered" evidence="1">
    <location>
        <begin position="174"/>
        <end position="195"/>
    </location>
</feature>
<proteinExistence type="predicted"/>
<feature type="region of interest" description="Disordered" evidence="1">
    <location>
        <begin position="225"/>
        <end position="288"/>
    </location>
</feature>
<feature type="compositionally biased region" description="Gly residues" evidence="1">
    <location>
        <begin position="237"/>
        <end position="246"/>
    </location>
</feature>
<feature type="signal peptide" evidence="2">
    <location>
        <begin position="1"/>
        <end position="40"/>
    </location>
</feature>
<gene>
    <name evidence="3" type="ORF">EDD42_1116</name>
</gene>
<name>A0A3N2C0P7_9MICO</name>
<dbReference type="EMBL" id="RKHL01000001">
    <property type="protein sequence ID" value="ROR81068.1"/>
    <property type="molecule type" value="Genomic_DNA"/>
</dbReference>
<evidence type="ECO:0000256" key="2">
    <source>
        <dbReference type="SAM" id="SignalP"/>
    </source>
</evidence>
<sequence length="288" mass="28178">MEQSTDGTGFPLWRALALGGFAAAAFTAVALFGSPSSAHADDGATDPSLLGAVTEVVGSLEQPVTAVAEVVDVVDTTVLEPVVDVVDETVAAVPVVNDVVEETVGAAPVAAIVDPVVQTVDQTLTGVADVVAAVPVPSTPIIDPVVPVLPQRPAADVSATDSTAGGAILPATVLGPPSVQQGDSTTVSGGQDREDTSFTTAVPAAVVGSSSFPATPANLPLLPDADGRWAVTPSGSGSSGSGGAVGGPAAAEQSISVILPAPGDARRGPARNDDLPASPTFPSDTSPD</sequence>
<reference evidence="3 4" key="1">
    <citation type="submission" date="2018-11" db="EMBL/GenBank/DDBJ databases">
        <title>Sequencing the genomes of 1000 actinobacteria strains.</title>
        <authorList>
            <person name="Klenk H.-P."/>
        </authorList>
    </citation>
    <scope>NUCLEOTIDE SEQUENCE [LARGE SCALE GENOMIC DNA]</scope>
    <source>
        <strain evidence="3 4">DSM 14012</strain>
    </source>
</reference>
<feature type="chain" id="PRO_5018705702" evidence="2">
    <location>
        <begin position="41"/>
        <end position="288"/>
    </location>
</feature>
<protein>
    <submittedName>
        <fullName evidence="3">Uncharacterized protein</fullName>
    </submittedName>
</protein>
<evidence type="ECO:0000313" key="4">
    <source>
        <dbReference type="Proteomes" id="UP000266915"/>
    </source>
</evidence>
<dbReference type="Proteomes" id="UP000266915">
    <property type="component" value="Unassembled WGS sequence"/>
</dbReference>
<evidence type="ECO:0000256" key="1">
    <source>
        <dbReference type="SAM" id="MobiDB-lite"/>
    </source>
</evidence>
<accession>A0A3N2C0P7</accession>
<comment type="caution">
    <text evidence="3">The sequence shown here is derived from an EMBL/GenBank/DDBJ whole genome shotgun (WGS) entry which is preliminary data.</text>
</comment>
<keyword evidence="2" id="KW-0732">Signal</keyword>